<dbReference type="eggNOG" id="ENOG50330X3">
    <property type="taxonomic scope" value="Bacteria"/>
</dbReference>
<evidence type="ECO:0000313" key="1">
    <source>
        <dbReference type="EMBL" id="CCH51412.1"/>
    </source>
</evidence>
<keyword evidence="2" id="KW-1185">Reference proteome</keyword>
<comment type="caution">
    <text evidence="1">The sequence shown here is derived from an EMBL/GenBank/DDBJ whole genome shotgun (WGS) entry which is preliminary data.</text>
</comment>
<evidence type="ECO:0000313" key="2">
    <source>
        <dbReference type="Proteomes" id="UP000009309"/>
    </source>
</evidence>
<reference evidence="1 2" key="1">
    <citation type="journal article" date="2012" name="J. Bacteriol.">
        <title>Genome Sequence of the Filamentous Bacterium Fibrisoma limi BUZ 3T.</title>
        <authorList>
            <person name="Filippini M."/>
            <person name="Qi W."/>
            <person name="Jaenicke S."/>
            <person name="Goesmann A."/>
            <person name="Smits T.H."/>
            <person name="Bagheri H.C."/>
        </authorList>
    </citation>
    <scope>NUCLEOTIDE SEQUENCE [LARGE SCALE GENOMIC DNA]</scope>
    <source>
        <strain evidence="2">BUZ 3T</strain>
    </source>
</reference>
<proteinExistence type="predicted"/>
<dbReference type="RefSeq" id="WP_009280000.1">
    <property type="nucleotide sequence ID" value="NZ_CAIT01000004.1"/>
</dbReference>
<name>I2GBY8_9BACT</name>
<dbReference type="AlphaFoldDB" id="I2GBY8"/>
<dbReference type="EMBL" id="CAIT01000004">
    <property type="protein sequence ID" value="CCH51412.1"/>
    <property type="molecule type" value="Genomic_DNA"/>
</dbReference>
<evidence type="ECO:0008006" key="3">
    <source>
        <dbReference type="Google" id="ProtNLM"/>
    </source>
</evidence>
<organism evidence="1 2">
    <name type="scientific">Fibrisoma limi BUZ 3</name>
    <dbReference type="NCBI Taxonomy" id="1185876"/>
    <lineage>
        <taxon>Bacteria</taxon>
        <taxon>Pseudomonadati</taxon>
        <taxon>Bacteroidota</taxon>
        <taxon>Cytophagia</taxon>
        <taxon>Cytophagales</taxon>
        <taxon>Spirosomataceae</taxon>
        <taxon>Fibrisoma</taxon>
    </lineage>
</organism>
<dbReference type="STRING" id="1185876.BN8_00335"/>
<gene>
    <name evidence="1" type="ORF">BN8_00335</name>
</gene>
<dbReference type="OrthoDB" id="980982at2"/>
<dbReference type="PROSITE" id="PS51257">
    <property type="entry name" value="PROKAR_LIPOPROTEIN"/>
    <property type="match status" value="1"/>
</dbReference>
<protein>
    <recommendedName>
        <fullName evidence="3">Lipoprotein</fullName>
    </recommendedName>
</protein>
<accession>I2GBY8</accession>
<dbReference type="Proteomes" id="UP000009309">
    <property type="component" value="Unassembled WGS sequence"/>
</dbReference>
<sequence length="182" mass="20756">MQRRQIHQGLFIIGLALSLTACFNEPDFPNSPEIEYKEVTPPFFIPGGTGIGQAARDSVIITIGFKDGDGDLGDNIPLDTATQNRYLRNGNWGNYRIRTFKVVRGQEQEVQLTENNFLVFPRLTREGQKGPIEGTLEFRQIYFYTSASRKYPVRFRIQIRDRALNVSNEIETDTVSVPLLEQ</sequence>